<keyword evidence="3" id="KW-0175">Coiled coil</keyword>
<dbReference type="PANTHER" id="PTHR13372">
    <property type="entry name" value="GEMININ"/>
    <property type="match status" value="1"/>
</dbReference>
<dbReference type="Proteomes" id="UP000011518">
    <property type="component" value="Unassembled WGS sequence"/>
</dbReference>
<evidence type="ECO:0000256" key="5">
    <source>
        <dbReference type="ARBA" id="ARBA00023306"/>
    </source>
</evidence>
<name>L9KS70_TUPCH</name>
<evidence type="ECO:0000313" key="8">
    <source>
        <dbReference type="Proteomes" id="UP000011518"/>
    </source>
</evidence>
<dbReference type="SUPFAM" id="SSF111469">
    <property type="entry name" value="Geminin coiled-coil domain"/>
    <property type="match status" value="1"/>
</dbReference>
<dbReference type="Gene3D" id="1.20.5.1180">
    <property type="entry name" value="Geminin coiled-coil domain"/>
    <property type="match status" value="1"/>
</dbReference>
<evidence type="ECO:0000256" key="2">
    <source>
        <dbReference type="ARBA" id="ARBA00007979"/>
    </source>
</evidence>
<feature type="compositionally biased region" description="Polar residues" evidence="6">
    <location>
        <begin position="17"/>
        <end position="33"/>
    </location>
</feature>
<dbReference type="GO" id="GO:0045786">
    <property type="term" value="P:negative regulation of cell cycle"/>
    <property type="evidence" value="ECO:0007669"/>
    <property type="project" value="TreeGrafter"/>
</dbReference>
<feature type="compositionally biased region" description="Basic and acidic residues" evidence="6">
    <location>
        <begin position="7"/>
        <end position="16"/>
    </location>
</feature>
<dbReference type="eggNOG" id="ENOG502SDC5">
    <property type="taxonomic scope" value="Eukaryota"/>
</dbReference>
<dbReference type="STRING" id="246437.L9KS70"/>
<sequence length="121" mass="13545">MNPSMKQEQEEAKENVKNSSIQRRTLKMTQPSAAGSLVGREDELSKGLSKRKHQNDQLPAKTSSSRVVTGSKYSENKNLQGVTQEAFDLMIKENPSSQYWKEVAEKRRKSLRSISGGSETS</sequence>
<dbReference type="InterPro" id="IPR022786">
    <property type="entry name" value="Geminin/Multicilin"/>
</dbReference>
<protein>
    <submittedName>
        <fullName evidence="7">Geminin</fullName>
    </submittedName>
</protein>
<comment type="similarity">
    <text evidence="2">Belongs to the geminin family.</text>
</comment>
<dbReference type="FunCoup" id="L9KS70">
    <property type="interactions" value="1435"/>
</dbReference>
<dbReference type="PANTHER" id="PTHR13372:SF4">
    <property type="entry name" value="GEMININ"/>
    <property type="match status" value="1"/>
</dbReference>
<proteinExistence type="inferred from homology"/>
<gene>
    <name evidence="7" type="ORF">TREES_T100007669</name>
</gene>
<comment type="subcellular location">
    <subcellularLocation>
        <location evidence="1">Nucleus</location>
    </subcellularLocation>
</comment>
<reference evidence="8" key="1">
    <citation type="submission" date="2012-07" db="EMBL/GenBank/DDBJ databases">
        <title>Genome of the Chinese tree shrew, a rising model animal genetically related to primates.</title>
        <authorList>
            <person name="Zhang G."/>
            <person name="Fan Y."/>
            <person name="Yao Y."/>
            <person name="Huang Z."/>
        </authorList>
    </citation>
    <scope>NUCLEOTIDE SEQUENCE [LARGE SCALE GENOMIC DNA]</scope>
</reference>
<accession>L9KS70</accession>
<feature type="compositionally biased region" description="Polar residues" evidence="6">
    <location>
        <begin position="56"/>
        <end position="74"/>
    </location>
</feature>
<organism evidence="7 8">
    <name type="scientific">Tupaia chinensis</name>
    <name type="common">Chinese tree shrew</name>
    <name type="synonym">Tupaia belangeri chinensis</name>
    <dbReference type="NCBI Taxonomy" id="246437"/>
    <lineage>
        <taxon>Eukaryota</taxon>
        <taxon>Metazoa</taxon>
        <taxon>Chordata</taxon>
        <taxon>Craniata</taxon>
        <taxon>Vertebrata</taxon>
        <taxon>Euteleostomi</taxon>
        <taxon>Mammalia</taxon>
        <taxon>Eutheria</taxon>
        <taxon>Euarchontoglires</taxon>
        <taxon>Scandentia</taxon>
        <taxon>Tupaiidae</taxon>
        <taxon>Tupaia</taxon>
    </lineage>
</organism>
<dbReference type="InParanoid" id="L9KS70"/>
<evidence type="ECO:0000256" key="1">
    <source>
        <dbReference type="ARBA" id="ARBA00004123"/>
    </source>
</evidence>
<keyword evidence="8" id="KW-1185">Reference proteome</keyword>
<keyword evidence="5" id="KW-0131">Cell cycle</keyword>
<dbReference type="GO" id="GO:0005634">
    <property type="term" value="C:nucleus"/>
    <property type="evidence" value="ECO:0007669"/>
    <property type="project" value="UniProtKB-SubCell"/>
</dbReference>
<evidence type="ECO:0000256" key="3">
    <source>
        <dbReference type="ARBA" id="ARBA00023054"/>
    </source>
</evidence>
<dbReference type="AlphaFoldDB" id="L9KS70"/>
<dbReference type="GO" id="GO:0008156">
    <property type="term" value="P:negative regulation of DNA replication"/>
    <property type="evidence" value="ECO:0007669"/>
    <property type="project" value="TreeGrafter"/>
</dbReference>
<evidence type="ECO:0000256" key="6">
    <source>
        <dbReference type="SAM" id="MobiDB-lite"/>
    </source>
</evidence>
<evidence type="ECO:0000313" key="7">
    <source>
        <dbReference type="EMBL" id="ELW65636.1"/>
    </source>
</evidence>
<dbReference type="Pfam" id="PF07412">
    <property type="entry name" value="Geminin"/>
    <property type="match status" value="1"/>
</dbReference>
<evidence type="ECO:0000256" key="4">
    <source>
        <dbReference type="ARBA" id="ARBA00023242"/>
    </source>
</evidence>
<dbReference type="EMBL" id="KB320679">
    <property type="protein sequence ID" value="ELW65636.1"/>
    <property type="molecule type" value="Genomic_DNA"/>
</dbReference>
<feature type="region of interest" description="Disordered" evidence="6">
    <location>
        <begin position="1"/>
        <end position="74"/>
    </location>
</feature>
<reference evidence="8" key="2">
    <citation type="journal article" date="2013" name="Nat. Commun.">
        <title>Genome of the Chinese tree shrew.</title>
        <authorList>
            <person name="Fan Y."/>
            <person name="Huang Z.Y."/>
            <person name="Cao C.C."/>
            <person name="Chen C.S."/>
            <person name="Chen Y.X."/>
            <person name="Fan D.D."/>
            <person name="He J."/>
            <person name="Hou H.L."/>
            <person name="Hu L."/>
            <person name="Hu X.T."/>
            <person name="Jiang X.T."/>
            <person name="Lai R."/>
            <person name="Lang Y.S."/>
            <person name="Liang B."/>
            <person name="Liao S.G."/>
            <person name="Mu D."/>
            <person name="Ma Y.Y."/>
            <person name="Niu Y.Y."/>
            <person name="Sun X.Q."/>
            <person name="Xia J.Q."/>
            <person name="Xiao J."/>
            <person name="Xiong Z.Q."/>
            <person name="Xu L."/>
            <person name="Yang L."/>
            <person name="Zhang Y."/>
            <person name="Zhao W."/>
            <person name="Zhao X.D."/>
            <person name="Zheng Y.T."/>
            <person name="Zhou J.M."/>
            <person name="Zhu Y.B."/>
            <person name="Zhang G.J."/>
            <person name="Wang J."/>
            <person name="Yao Y.G."/>
        </authorList>
    </citation>
    <scope>NUCLEOTIDE SEQUENCE [LARGE SCALE GENOMIC DNA]</scope>
</reference>
<keyword evidence="4" id="KW-0539">Nucleus</keyword>